<dbReference type="AlphaFoldDB" id="A0A811ZRV9"/>
<reference evidence="2" key="1">
    <citation type="submission" date="2020-12" db="EMBL/GenBank/DDBJ databases">
        <authorList>
            <consortium name="Molecular Ecology Group"/>
        </authorList>
    </citation>
    <scope>NUCLEOTIDE SEQUENCE</scope>
    <source>
        <strain evidence="2">TBG_1078</strain>
    </source>
</reference>
<keyword evidence="3" id="KW-1185">Reference proteome</keyword>
<proteinExistence type="predicted"/>
<comment type="caution">
    <text evidence="2">The sequence shown here is derived from an EMBL/GenBank/DDBJ whole genome shotgun (WGS) entry which is preliminary data.</text>
</comment>
<dbReference type="InterPro" id="IPR031710">
    <property type="entry name" value="DUF4723"/>
</dbReference>
<evidence type="ECO:0000256" key="1">
    <source>
        <dbReference type="SAM" id="SignalP"/>
    </source>
</evidence>
<keyword evidence="1" id="KW-0732">Signal</keyword>
<evidence type="ECO:0000313" key="3">
    <source>
        <dbReference type="Proteomes" id="UP000645828"/>
    </source>
</evidence>
<feature type="signal peptide" evidence="1">
    <location>
        <begin position="1"/>
        <end position="21"/>
    </location>
</feature>
<gene>
    <name evidence="2" type="ORF">NYPRO_LOCUS24652</name>
</gene>
<sequence>MRRIVFSGVFIVLCLLSDVGGVICRLCNLSLPFHGCILDFGTCITKPGQFCKKEIHLRGGIQWYSILGCTETQDDCFKKMTTSSGMLTIYCCFHSLCNF</sequence>
<accession>A0A811ZRV9</accession>
<organism evidence="2 3">
    <name type="scientific">Nyctereutes procyonoides</name>
    <name type="common">Raccoon dog</name>
    <name type="synonym">Canis procyonoides</name>
    <dbReference type="NCBI Taxonomy" id="34880"/>
    <lineage>
        <taxon>Eukaryota</taxon>
        <taxon>Metazoa</taxon>
        <taxon>Chordata</taxon>
        <taxon>Craniata</taxon>
        <taxon>Vertebrata</taxon>
        <taxon>Euteleostomi</taxon>
        <taxon>Mammalia</taxon>
        <taxon>Eutheria</taxon>
        <taxon>Laurasiatheria</taxon>
        <taxon>Carnivora</taxon>
        <taxon>Caniformia</taxon>
        <taxon>Canidae</taxon>
        <taxon>Nyctereutes</taxon>
    </lineage>
</organism>
<evidence type="ECO:0000313" key="2">
    <source>
        <dbReference type="EMBL" id="CAD7691858.1"/>
    </source>
</evidence>
<protein>
    <submittedName>
        <fullName evidence="2">(raccoon dog) hypothetical protein</fullName>
    </submittedName>
</protein>
<dbReference type="EMBL" id="CAJHUB010000775">
    <property type="protein sequence ID" value="CAD7691858.1"/>
    <property type="molecule type" value="Genomic_DNA"/>
</dbReference>
<feature type="chain" id="PRO_5032670004" evidence="1">
    <location>
        <begin position="22"/>
        <end position="99"/>
    </location>
</feature>
<dbReference type="Proteomes" id="UP000645828">
    <property type="component" value="Unassembled WGS sequence"/>
</dbReference>
<dbReference type="Pfam" id="PF15851">
    <property type="entry name" value="DUF4723"/>
    <property type="match status" value="1"/>
</dbReference>
<name>A0A811ZRV9_NYCPR</name>